<sequence length="261" mass="32820">MEQRAMKRKQRREDLKKRYEELNQQKRREQIEQRAARDALLLEQQIEKKARIREGKLKESLALKEKQELREHLLAQWDKAKKHNRRRLLYFYALLPWRKHQNLNERVARNATRWHELRSVYLHWERWQAFVQVRRKVHRRHERARLEEATRHYVYSLQRRALRGLMRCHQTMQARALSVRRQHLWNTLQRSWTHWNARLAKEREHQQKVVFKAVIKMQQIKLRRICARWREVTSEAKFRKELEREKQQLWRKVRGWLDEDE</sequence>
<evidence type="ECO:0000256" key="1">
    <source>
        <dbReference type="SAM" id="Coils"/>
    </source>
</evidence>
<dbReference type="AlphaFoldDB" id="D0NX17"/>
<dbReference type="EMBL" id="DS028179">
    <property type="protein sequence ID" value="EEY67609.1"/>
    <property type="molecule type" value="Genomic_DNA"/>
</dbReference>
<dbReference type="InParanoid" id="D0NX17"/>
<dbReference type="HOGENOM" id="CLU_1067372_0_0_1"/>
<dbReference type="eggNOG" id="ENOG502SBI0">
    <property type="taxonomic scope" value="Eukaryota"/>
</dbReference>
<accession>D0NX17</accession>
<evidence type="ECO:0000313" key="3">
    <source>
        <dbReference type="Proteomes" id="UP000006643"/>
    </source>
</evidence>
<organism evidence="2 3">
    <name type="scientific">Phytophthora infestans (strain T30-4)</name>
    <name type="common">Potato late blight agent</name>
    <dbReference type="NCBI Taxonomy" id="403677"/>
    <lineage>
        <taxon>Eukaryota</taxon>
        <taxon>Sar</taxon>
        <taxon>Stramenopiles</taxon>
        <taxon>Oomycota</taxon>
        <taxon>Peronosporomycetes</taxon>
        <taxon>Peronosporales</taxon>
        <taxon>Peronosporaceae</taxon>
        <taxon>Phytophthora</taxon>
    </lineage>
</organism>
<dbReference type="KEGG" id="pif:PITG_18448"/>
<keyword evidence="3" id="KW-1185">Reference proteome</keyword>
<feature type="coiled-coil region" evidence="1">
    <location>
        <begin position="5"/>
        <end position="39"/>
    </location>
</feature>
<gene>
    <name evidence="2" type="ORF">PITG_18448</name>
</gene>
<dbReference type="OrthoDB" id="128184at2759"/>
<protein>
    <recommendedName>
        <fullName evidence="4">Sfi1 spindle body domain-containing protein</fullName>
    </recommendedName>
</protein>
<dbReference type="RefSeq" id="XP_002896374.1">
    <property type="nucleotide sequence ID" value="XM_002896328.1"/>
</dbReference>
<dbReference type="VEuPathDB" id="FungiDB:PITG_18448"/>
<evidence type="ECO:0008006" key="4">
    <source>
        <dbReference type="Google" id="ProtNLM"/>
    </source>
</evidence>
<evidence type="ECO:0000313" key="2">
    <source>
        <dbReference type="EMBL" id="EEY67609.1"/>
    </source>
</evidence>
<dbReference type="GeneID" id="9471073"/>
<dbReference type="OMA" id="RICARWR"/>
<dbReference type="Proteomes" id="UP000006643">
    <property type="component" value="Unassembled WGS sequence"/>
</dbReference>
<keyword evidence="1" id="KW-0175">Coiled coil</keyword>
<name>D0NX17_PHYIT</name>
<reference evidence="3" key="1">
    <citation type="journal article" date="2009" name="Nature">
        <title>Genome sequence and analysis of the Irish potato famine pathogen Phytophthora infestans.</title>
        <authorList>
            <consortium name="The Broad Institute Genome Sequencing Platform"/>
            <person name="Haas B.J."/>
            <person name="Kamoun S."/>
            <person name="Zody M.C."/>
            <person name="Jiang R.H."/>
            <person name="Handsaker R.E."/>
            <person name="Cano L.M."/>
            <person name="Grabherr M."/>
            <person name="Kodira C.D."/>
            <person name="Raffaele S."/>
            <person name="Torto-Alalibo T."/>
            <person name="Bozkurt T.O."/>
            <person name="Ah-Fong A.M."/>
            <person name="Alvarado L."/>
            <person name="Anderson V.L."/>
            <person name="Armstrong M.R."/>
            <person name="Avrova A."/>
            <person name="Baxter L."/>
            <person name="Beynon J."/>
            <person name="Boevink P.C."/>
            <person name="Bollmann S.R."/>
            <person name="Bos J.I."/>
            <person name="Bulone V."/>
            <person name="Cai G."/>
            <person name="Cakir C."/>
            <person name="Carrington J.C."/>
            <person name="Chawner M."/>
            <person name="Conti L."/>
            <person name="Costanzo S."/>
            <person name="Ewan R."/>
            <person name="Fahlgren N."/>
            <person name="Fischbach M.A."/>
            <person name="Fugelstad J."/>
            <person name="Gilroy E.M."/>
            <person name="Gnerre S."/>
            <person name="Green P.J."/>
            <person name="Grenville-Briggs L.J."/>
            <person name="Griffith J."/>
            <person name="Grunwald N.J."/>
            <person name="Horn K."/>
            <person name="Horner N.R."/>
            <person name="Hu C.H."/>
            <person name="Huitema E."/>
            <person name="Jeong D.H."/>
            <person name="Jones A.M."/>
            <person name="Jones J.D."/>
            <person name="Jones R.W."/>
            <person name="Karlsson E.K."/>
            <person name="Kunjeti S.G."/>
            <person name="Lamour K."/>
            <person name="Liu Z."/>
            <person name="Ma L."/>
            <person name="Maclean D."/>
            <person name="Chibucos M.C."/>
            <person name="McDonald H."/>
            <person name="McWalters J."/>
            <person name="Meijer H.J."/>
            <person name="Morgan W."/>
            <person name="Morris P.F."/>
            <person name="Munro C.A."/>
            <person name="O'Neill K."/>
            <person name="Ospina-Giraldo M."/>
            <person name="Pinzon A."/>
            <person name="Pritchard L."/>
            <person name="Ramsahoye B."/>
            <person name="Ren Q."/>
            <person name="Restrepo S."/>
            <person name="Roy S."/>
            <person name="Sadanandom A."/>
            <person name="Savidor A."/>
            <person name="Schornack S."/>
            <person name="Schwartz D.C."/>
            <person name="Schumann U.D."/>
            <person name="Schwessinger B."/>
            <person name="Seyer L."/>
            <person name="Sharpe T."/>
            <person name="Silvar C."/>
            <person name="Song J."/>
            <person name="Studholme D.J."/>
            <person name="Sykes S."/>
            <person name="Thines M."/>
            <person name="van de Vondervoort P.J."/>
            <person name="Phuntumart V."/>
            <person name="Wawra S."/>
            <person name="Weide R."/>
            <person name="Win J."/>
            <person name="Young C."/>
            <person name="Zhou S."/>
            <person name="Fry W."/>
            <person name="Meyers B.C."/>
            <person name="van West P."/>
            <person name="Ristaino J."/>
            <person name="Govers F."/>
            <person name="Birch P.R."/>
            <person name="Whisson S.C."/>
            <person name="Judelson H.S."/>
            <person name="Nusbaum C."/>
        </authorList>
    </citation>
    <scope>NUCLEOTIDE SEQUENCE [LARGE SCALE GENOMIC DNA]</scope>
    <source>
        <strain evidence="3">T30-4</strain>
    </source>
</reference>
<proteinExistence type="predicted"/>